<protein>
    <submittedName>
        <fullName evidence="2">YbjN domain-containing protein</fullName>
    </submittedName>
</protein>
<comment type="caution">
    <text evidence="2">The sequence shown here is derived from an EMBL/GenBank/DDBJ whole genome shotgun (WGS) entry which is preliminary data.</text>
</comment>
<feature type="signal peptide" evidence="1">
    <location>
        <begin position="1"/>
        <end position="22"/>
    </location>
</feature>
<dbReference type="InterPro" id="IPR019660">
    <property type="entry name" value="Put_sensory_transdc_reg_YbjN"/>
</dbReference>
<proteinExistence type="predicted"/>
<dbReference type="CDD" id="cd17511">
    <property type="entry name" value="YbjN_AmyR-like"/>
    <property type="match status" value="1"/>
</dbReference>
<dbReference type="RefSeq" id="WP_212657678.1">
    <property type="nucleotide sequence ID" value="NZ_JAGXTP010000001.1"/>
</dbReference>
<dbReference type="EMBL" id="JAGXTP010000001">
    <property type="protein sequence ID" value="MBS3848106.1"/>
    <property type="molecule type" value="Genomic_DNA"/>
</dbReference>
<name>A0A942I501_9HYPH</name>
<gene>
    <name evidence="2" type="ORF">KD146_05280</name>
</gene>
<evidence type="ECO:0000313" key="2">
    <source>
        <dbReference type="EMBL" id="MBS3848106.1"/>
    </source>
</evidence>
<feature type="chain" id="PRO_5037404978" evidence="1">
    <location>
        <begin position="23"/>
        <end position="154"/>
    </location>
</feature>
<dbReference type="Pfam" id="PF10722">
    <property type="entry name" value="YbjN"/>
    <property type="match status" value="1"/>
</dbReference>
<evidence type="ECO:0000256" key="1">
    <source>
        <dbReference type="SAM" id="SignalP"/>
    </source>
</evidence>
<keyword evidence="3" id="KW-1185">Reference proteome</keyword>
<dbReference type="Proteomes" id="UP000678281">
    <property type="component" value="Unassembled WGS sequence"/>
</dbReference>
<sequence>MKFKTLVAGSLIALALAGAPQAKTIQANDTDAILNIARGYGAAELVAQGNGDPQITGKIEGITYQVYFLNCTDHTQCQDLNFYLGFLDIKPSLETINAWNFTKRFSRAYLDQDQDASIEMDLDLANGVDAKVLDAQFDIWRQVIAQFATHIGYN</sequence>
<dbReference type="AlphaFoldDB" id="A0A942I501"/>
<reference evidence="2" key="1">
    <citation type="submission" date="2021-04" db="EMBL/GenBank/DDBJ databases">
        <title>Devosia litorisediminis sp. nov., isolated from a sand dune.</title>
        <authorList>
            <person name="Park S."/>
            <person name="Yoon J.-H."/>
        </authorList>
    </citation>
    <scope>NUCLEOTIDE SEQUENCE</scope>
    <source>
        <strain evidence="2">BSSL-BM10</strain>
    </source>
</reference>
<keyword evidence="1" id="KW-0732">Signal</keyword>
<organism evidence="2 3">
    <name type="scientific">Devosia litorisediminis</name>
    <dbReference type="NCBI Taxonomy" id="2829817"/>
    <lineage>
        <taxon>Bacteria</taxon>
        <taxon>Pseudomonadati</taxon>
        <taxon>Pseudomonadota</taxon>
        <taxon>Alphaproteobacteria</taxon>
        <taxon>Hyphomicrobiales</taxon>
        <taxon>Devosiaceae</taxon>
        <taxon>Devosia</taxon>
    </lineage>
</organism>
<accession>A0A942I501</accession>
<evidence type="ECO:0000313" key="3">
    <source>
        <dbReference type="Proteomes" id="UP000678281"/>
    </source>
</evidence>